<proteinExistence type="predicted"/>
<organism evidence="1">
    <name type="scientific">Anguilla anguilla</name>
    <name type="common">European freshwater eel</name>
    <name type="synonym">Muraena anguilla</name>
    <dbReference type="NCBI Taxonomy" id="7936"/>
    <lineage>
        <taxon>Eukaryota</taxon>
        <taxon>Metazoa</taxon>
        <taxon>Chordata</taxon>
        <taxon>Craniata</taxon>
        <taxon>Vertebrata</taxon>
        <taxon>Euteleostomi</taxon>
        <taxon>Actinopterygii</taxon>
        <taxon>Neopterygii</taxon>
        <taxon>Teleostei</taxon>
        <taxon>Anguilliformes</taxon>
        <taxon>Anguillidae</taxon>
        <taxon>Anguilla</taxon>
    </lineage>
</organism>
<reference evidence="1" key="1">
    <citation type="submission" date="2014-11" db="EMBL/GenBank/DDBJ databases">
        <authorList>
            <person name="Amaro Gonzalez C."/>
        </authorList>
    </citation>
    <scope>NUCLEOTIDE SEQUENCE</scope>
</reference>
<accession>A0A0E9SS70</accession>
<dbReference type="EMBL" id="GBXM01064363">
    <property type="protein sequence ID" value="JAH44214.1"/>
    <property type="molecule type" value="Transcribed_RNA"/>
</dbReference>
<dbReference type="AlphaFoldDB" id="A0A0E9SS70"/>
<reference evidence="1" key="2">
    <citation type="journal article" date="2015" name="Fish Shellfish Immunol.">
        <title>Early steps in the European eel (Anguilla anguilla)-Vibrio vulnificus interaction in the gills: Role of the RtxA13 toxin.</title>
        <authorList>
            <person name="Callol A."/>
            <person name="Pajuelo D."/>
            <person name="Ebbesson L."/>
            <person name="Teles M."/>
            <person name="MacKenzie S."/>
            <person name="Amaro C."/>
        </authorList>
    </citation>
    <scope>NUCLEOTIDE SEQUENCE</scope>
</reference>
<name>A0A0E9SS70_ANGAN</name>
<sequence>MVDSAPLLAQRRLFLQTFSLTSNGGDDDDGDEEGATQSLLCWEMPVTGRATQGYRVSWITALSKTQNSSFYSSASGKPGPGLSR</sequence>
<evidence type="ECO:0000313" key="1">
    <source>
        <dbReference type="EMBL" id="JAH44214.1"/>
    </source>
</evidence>
<protein>
    <submittedName>
        <fullName evidence="1">Uncharacterized protein</fullName>
    </submittedName>
</protein>